<dbReference type="PROSITE" id="PS50110">
    <property type="entry name" value="RESPONSE_REGULATORY"/>
    <property type="match status" value="1"/>
</dbReference>
<gene>
    <name evidence="6" type="ORF">JQX08_06620</name>
</gene>
<dbReference type="InterPro" id="IPR001789">
    <property type="entry name" value="Sig_transdc_resp-reg_receiver"/>
</dbReference>
<dbReference type="InterPro" id="IPR011006">
    <property type="entry name" value="CheY-like_superfamily"/>
</dbReference>
<dbReference type="EMBL" id="JAFEUP010000002">
    <property type="protein sequence ID" value="MBM7060374.1"/>
    <property type="molecule type" value="Genomic_DNA"/>
</dbReference>
<comment type="caution">
    <text evidence="6">The sequence shown here is derived from an EMBL/GenBank/DDBJ whole genome shotgun (WGS) entry which is preliminary data.</text>
</comment>
<dbReference type="Gene3D" id="1.10.10.10">
    <property type="entry name" value="Winged helix-like DNA-binding domain superfamily/Winged helix DNA-binding domain"/>
    <property type="match status" value="1"/>
</dbReference>
<feature type="domain" description="Response regulatory" evidence="5">
    <location>
        <begin position="13"/>
        <end position="129"/>
    </location>
</feature>
<name>A0ABS2IDK3_9GAMM</name>
<reference evidence="6 7" key="1">
    <citation type="submission" date="2021-02" db="EMBL/GenBank/DDBJ databases">
        <authorList>
            <person name="Lee D.-H."/>
        </authorList>
    </citation>
    <scope>NUCLEOTIDE SEQUENCE [LARGE SCALE GENOMIC DNA]</scope>
    <source>
        <strain evidence="6 7">UL073</strain>
    </source>
</reference>
<keyword evidence="2" id="KW-0238">DNA-binding</keyword>
<dbReference type="Pfam" id="PF00196">
    <property type="entry name" value="GerE"/>
    <property type="match status" value="1"/>
</dbReference>
<evidence type="ECO:0000256" key="2">
    <source>
        <dbReference type="ARBA" id="ARBA00023125"/>
    </source>
</evidence>
<dbReference type="SUPFAM" id="SSF52172">
    <property type="entry name" value="CheY-like"/>
    <property type="match status" value="1"/>
</dbReference>
<dbReference type="InterPro" id="IPR051015">
    <property type="entry name" value="EvgA-like"/>
</dbReference>
<dbReference type="RefSeq" id="WP_204915497.1">
    <property type="nucleotide sequence ID" value="NZ_JAFEUP010000002.1"/>
</dbReference>
<dbReference type="SUPFAM" id="SSF46894">
    <property type="entry name" value="C-terminal effector domain of the bipartite response regulators"/>
    <property type="match status" value="1"/>
</dbReference>
<dbReference type="CDD" id="cd06170">
    <property type="entry name" value="LuxR_C_like"/>
    <property type="match status" value="1"/>
</dbReference>
<keyword evidence="1 3" id="KW-0597">Phosphoprotein</keyword>
<dbReference type="PRINTS" id="PR00038">
    <property type="entry name" value="HTHLUXR"/>
</dbReference>
<dbReference type="PANTHER" id="PTHR45566">
    <property type="entry name" value="HTH-TYPE TRANSCRIPTIONAL REGULATOR YHJB-RELATED"/>
    <property type="match status" value="1"/>
</dbReference>
<dbReference type="PROSITE" id="PS50043">
    <property type="entry name" value="HTH_LUXR_2"/>
    <property type="match status" value="1"/>
</dbReference>
<evidence type="ECO:0000256" key="3">
    <source>
        <dbReference type="PROSITE-ProRule" id="PRU00169"/>
    </source>
</evidence>
<organism evidence="6 7">
    <name type="scientific">Zestomonas insulae</name>
    <dbReference type="NCBI Taxonomy" id="2809017"/>
    <lineage>
        <taxon>Bacteria</taxon>
        <taxon>Pseudomonadati</taxon>
        <taxon>Pseudomonadota</taxon>
        <taxon>Gammaproteobacteria</taxon>
        <taxon>Pseudomonadales</taxon>
        <taxon>Pseudomonadaceae</taxon>
        <taxon>Zestomonas</taxon>
    </lineage>
</organism>
<keyword evidence="7" id="KW-1185">Reference proteome</keyword>
<dbReference type="PANTHER" id="PTHR45566:SF2">
    <property type="entry name" value="NARL SUBFAMILY"/>
    <property type="match status" value="1"/>
</dbReference>
<evidence type="ECO:0000256" key="1">
    <source>
        <dbReference type="ARBA" id="ARBA00022553"/>
    </source>
</evidence>
<protein>
    <submittedName>
        <fullName evidence="6">Response regulator transcription factor</fullName>
    </submittedName>
</protein>
<dbReference type="SMART" id="SM00448">
    <property type="entry name" value="REC"/>
    <property type="match status" value="1"/>
</dbReference>
<dbReference type="Gene3D" id="3.40.50.2300">
    <property type="match status" value="1"/>
</dbReference>
<dbReference type="InterPro" id="IPR058245">
    <property type="entry name" value="NreC/VraR/RcsB-like_REC"/>
</dbReference>
<evidence type="ECO:0000313" key="7">
    <source>
        <dbReference type="Proteomes" id="UP000717995"/>
    </source>
</evidence>
<dbReference type="Proteomes" id="UP000717995">
    <property type="component" value="Unassembled WGS sequence"/>
</dbReference>
<feature type="modified residue" description="4-aspartylphosphate" evidence="3">
    <location>
        <position position="64"/>
    </location>
</feature>
<accession>A0ABS2IDK3</accession>
<proteinExistence type="predicted"/>
<evidence type="ECO:0000259" key="5">
    <source>
        <dbReference type="PROSITE" id="PS50110"/>
    </source>
</evidence>
<sequence>MSALLNQLPASLNLLLVDDHNLLLDGLSLVLGSLAPDLRIHKAQTAEEARQLVGKQDFDLILLDLRLPDGSGLDLLRRWQQEGRLTPVAILSATDASHEVQAAYAAGARGFISKNCGAEALRDAVSRVLLGEVLPGPAARSHGRLTQRQFDILLLLAEGLPNKLISRRLHISQDTVKFHLKVLFQELGVNNRTACVSAARQLGLL</sequence>
<dbReference type="InterPro" id="IPR036388">
    <property type="entry name" value="WH-like_DNA-bd_sf"/>
</dbReference>
<dbReference type="InterPro" id="IPR000792">
    <property type="entry name" value="Tscrpt_reg_LuxR_C"/>
</dbReference>
<dbReference type="Pfam" id="PF00072">
    <property type="entry name" value="Response_reg"/>
    <property type="match status" value="1"/>
</dbReference>
<dbReference type="SMART" id="SM00421">
    <property type="entry name" value="HTH_LUXR"/>
    <property type="match status" value="1"/>
</dbReference>
<dbReference type="CDD" id="cd17535">
    <property type="entry name" value="REC_NarL-like"/>
    <property type="match status" value="1"/>
</dbReference>
<evidence type="ECO:0000259" key="4">
    <source>
        <dbReference type="PROSITE" id="PS50043"/>
    </source>
</evidence>
<dbReference type="InterPro" id="IPR016032">
    <property type="entry name" value="Sig_transdc_resp-reg_C-effctor"/>
</dbReference>
<feature type="domain" description="HTH luxR-type" evidence="4">
    <location>
        <begin position="138"/>
        <end position="203"/>
    </location>
</feature>
<evidence type="ECO:0000313" key="6">
    <source>
        <dbReference type="EMBL" id="MBM7060374.1"/>
    </source>
</evidence>